<feature type="active site" evidence="5">
    <location>
        <position position="37"/>
    </location>
</feature>
<keyword evidence="1 7" id="KW-0808">Transferase</keyword>
<sequence length="198" mass="20790">MNTQVIVLNGGSSSGKSGIVRCLQEVLPEPWLAVGVDMLVEAMPASVQASETGIEFGADGGVSVGPEFRTLEAAWMEGVAAVVRAGARVIVDEVFLGGAASQQRWQKALDGLDVLWVGVRCESAVAAGREVARGNRIRGMAASQAEIVHQGVVYDLEVDTTHTESLECARTIAARVRRPFPAERPMPGGPRRIVGGAG</sequence>
<dbReference type="PROSITE" id="PS01075">
    <property type="entry name" value="ACETATE_KINASE_1"/>
    <property type="match status" value="1"/>
</dbReference>
<dbReference type="InterPro" id="IPR023865">
    <property type="entry name" value="Aliphatic_acid_kinase_CS"/>
</dbReference>
<evidence type="ECO:0000256" key="2">
    <source>
        <dbReference type="ARBA" id="ARBA00022741"/>
    </source>
</evidence>
<evidence type="ECO:0000256" key="6">
    <source>
        <dbReference type="PIRSR" id="PIRSR007531-2"/>
    </source>
</evidence>
<feature type="binding site" evidence="6">
    <location>
        <begin position="10"/>
        <end position="17"/>
    </location>
    <ligand>
        <name>ATP</name>
        <dbReference type="ChEBI" id="CHEBI:30616"/>
    </ligand>
</feature>
<evidence type="ECO:0000256" key="1">
    <source>
        <dbReference type="ARBA" id="ARBA00022679"/>
    </source>
</evidence>
<dbReference type="GO" id="GO:0005524">
    <property type="term" value="F:ATP binding"/>
    <property type="evidence" value="ECO:0007669"/>
    <property type="project" value="UniProtKB-KW"/>
</dbReference>
<dbReference type="InterPro" id="IPR012853">
    <property type="entry name" value="CPT"/>
</dbReference>
<evidence type="ECO:0000256" key="4">
    <source>
        <dbReference type="ARBA" id="ARBA00022840"/>
    </source>
</evidence>
<protein>
    <submittedName>
        <fullName evidence="7">Chloramphenicol phosphotransferase CPT</fullName>
    </submittedName>
</protein>
<dbReference type="PIRSF" id="PIRSF007531">
    <property type="entry name" value="CPT"/>
    <property type="match status" value="1"/>
</dbReference>
<dbReference type="NCBIfam" id="NF033114">
    <property type="entry name" value="phos_trans_CPT"/>
    <property type="match status" value="1"/>
</dbReference>
<organism evidence="7 8">
    <name type="scientific">Streptomyces armeniacus</name>
    <dbReference type="NCBI Taxonomy" id="83291"/>
    <lineage>
        <taxon>Bacteria</taxon>
        <taxon>Bacillati</taxon>
        <taxon>Actinomycetota</taxon>
        <taxon>Actinomycetes</taxon>
        <taxon>Kitasatosporales</taxon>
        <taxon>Streptomycetaceae</taxon>
        <taxon>Streptomyces</taxon>
    </lineage>
</organism>
<evidence type="ECO:0000256" key="5">
    <source>
        <dbReference type="PIRSR" id="PIRSR007531-1"/>
    </source>
</evidence>
<dbReference type="EMBL" id="CP031320">
    <property type="protein sequence ID" value="AXK35090.1"/>
    <property type="molecule type" value="Genomic_DNA"/>
</dbReference>
<evidence type="ECO:0000256" key="3">
    <source>
        <dbReference type="ARBA" id="ARBA00022777"/>
    </source>
</evidence>
<keyword evidence="3" id="KW-0418">Kinase</keyword>
<dbReference type="InterPro" id="IPR027417">
    <property type="entry name" value="P-loop_NTPase"/>
</dbReference>
<proteinExistence type="predicted"/>
<keyword evidence="4" id="KW-0067">ATP-binding</keyword>
<evidence type="ECO:0000313" key="7">
    <source>
        <dbReference type="EMBL" id="AXK35090.1"/>
    </source>
</evidence>
<dbReference type="RefSeq" id="WP_208881009.1">
    <property type="nucleotide sequence ID" value="NZ_CP031320.1"/>
</dbReference>
<dbReference type="GO" id="GO:0016774">
    <property type="term" value="F:phosphotransferase activity, carboxyl group as acceptor"/>
    <property type="evidence" value="ECO:0007669"/>
    <property type="project" value="InterPro"/>
</dbReference>
<dbReference type="AlphaFoldDB" id="A0A345XTX4"/>
<dbReference type="Gene3D" id="3.40.50.300">
    <property type="entry name" value="P-loop containing nucleotide triphosphate hydrolases"/>
    <property type="match status" value="1"/>
</dbReference>
<evidence type="ECO:0000313" key="8">
    <source>
        <dbReference type="Proteomes" id="UP000254425"/>
    </source>
</evidence>
<name>A0A345XTX4_9ACTN</name>
<dbReference type="Proteomes" id="UP000254425">
    <property type="component" value="Chromosome"/>
</dbReference>
<dbReference type="KEGG" id="sarm:DVA86_23020"/>
<reference evidence="7 8" key="1">
    <citation type="submission" date="2018-07" db="EMBL/GenBank/DDBJ databases">
        <title>Draft genome of the type strain Streptomyces armeniacus ATCC 15676.</title>
        <authorList>
            <person name="Labana P."/>
            <person name="Gosse J.T."/>
            <person name="Boddy C.N."/>
        </authorList>
    </citation>
    <scope>NUCLEOTIDE SEQUENCE [LARGE SCALE GENOMIC DNA]</scope>
    <source>
        <strain evidence="7 8">ATCC 15676</strain>
    </source>
</reference>
<gene>
    <name evidence="7" type="primary">cpt</name>
    <name evidence="7" type="ORF">DVA86_23020</name>
</gene>
<dbReference type="SUPFAM" id="SSF52540">
    <property type="entry name" value="P-loop containing nucleoside triphosphate hydrolases"/>
    <property type="match status" value="1"/>
</dbReference>
<keyword evidence="2" id="KW-0547">Nucleotide-binding</keyword>
<dbReference type="GO" id="GO:0016301">
    <property type="term" value="F:kinase activity"/>
    <property type="evidence" value="ECO:0007669"/>
    <property type="project" value="UniProtKB-KW"/>
</dbReference>
<keyword evidence="8" id="KW-1185">Reference proteome</keyword>
<accession>A0A345XTX4</accession>
<dbReference type="Pfam" id="PF07931">
    <property type="entry name" value="CPT"/>
    <property type="match status" value="1"/>
</dbReference>